<reference evidence="2 3" key="1">
    <citation type="journal article" date="2014" name="Int. J. Syst. Evol. Microbiol.">
        <title>Complete genome sequence of Corynebacterium casei LMG S-19264T (=DSM 44701T), isolated from a smear-ripened cheese.</title>
        <authorList>
            <consortium name="US DOE Joint Genome Institute (JGI-PGF)"/>
            <person name="Walter F."/>
            <person name="Albersmeier A."/>
            <person name="Kalinowski J."/>
            <person name="Ruckert C."/>
        </authorList>
    </citation>
    <scope>NUCLEOTIDE SEQUENCE [LARGE SCALE GENOMIC DNA]</scope>
    <source>
        <strain evidence="2 3">CGMCC 4.7206</strain>
    </source>
</reference>
<sequence>MTGYGIDPDALESAIKKLEEIRDNVDALMEQAVTVTPGELTANDAYTNKARKAIKDRATGDHGSLRIATRELSAKLTEKINAYKATLDEYRRNDDAAGASVSRVRHEA</sequence>
<dbReference type="Proteomes" id="UP001500220">
    <property type="component" value="Unassembled WGS sequence"/>
</dbReference>
<evidence type="ECO:0000313" key="3">
    <source>
        <dbReference type="Proteomes" id="UP000597989"/>
    </source>
</evidence>
<dbReference type="RefSeq" id="WP_188988468.1">
    <property type="nucleotide sequence ID" value="NZ_BAAAHC010000003.1"/>
</dbReference>
<reference evidence="2" key="3">
    <citation type="submission" date="2020-09" db="EMBL/GenBank/DDBJ databases">
        <authorList>
            <person name="Sun Q."/>
            <person name="Zhou Y."/>
        </authorList>
    </citation>
    <scope>NUCLEOTIDE SEQUENCE</scope>
    <source>
        <strain evidence="2">CGMCC 4.7206</strain>
    </source>
</reference>
<proteinExistence type="predicted"/>
<name>A0A917NEC6_9PSEU</name>
<dbReference type="EMBL" id="BMMT01000011">
    <property type="protein sequence ID" value="GGI92543.1"/>
    <property type="molecule type" value="Genomic_DNA"/>
</dbReference>
<evidence type="ECO:0000313" key="4">
    <source>
        <dbReference type="Proteomes" id="UP001500220"/>
    </source>
</evidence>
<protein>
    <recommendedName>
        <fullName evidence="5">PE family protein</fullName>
    </recommendedName>
</protein>
<organism evidence="2 3">
    <name type="scientific">Saccharopolyspora thermophila</name>
    <dbReference type="NCBI Taxonomy" id="89367"/>
    <lineage>
        <taxon>Bacteria</taxon>
        <taxon>Bacillati</taxon>
        <taxon>Actinomycetota</taxon>
        <taxon>Actinomycetes</taxon>
        <taxon>Pseudonocardiales</taxon>
        <taxon>Pseudonocardiaceae</taxon>
        <taxon>Saccharopolyspora</taxon>
    </lineage>
</organism>
<comment type="caution">
    <text evidence="2">The sequence shown here is derived from an EMBL/GenBank/DDBJ whole genome shotgun (WGS) entry which is preliminary data.</text>
</comment>
<gene>
    <name evidence="1" type="ORF">GCM10009545_04720</name>
    <name evidence="2" type="ORF">GCM10011581_32130</name>
</gene>
<dbReference type="Proteomes" id="UP000597989">
    <property type="component" value="Unassembled WGS sequence"/>
</dbReference>
<evidence type="ECO:0000313" key="1">
    <source>
        <dbReference type="EMBL" id="GAA0505762.1"/>
    </source>
</evidence>
<evidence type="ECO:0008006" key="5">
    <source>
        <dbReference type="Google" id="ProtNLM"/>
    </source>
</evidence>
<accession>A0A917NEC6</accession>
<dbReference type="AlphaFoldDB" id="A0A917NEC6"/>
<reference evidence="1 4" key="2">
    <citation type="journal article" date="2019" name="Int. J. Syst. Evol. Microbiol.">
        <title>The Global Catalogue of Microorganisms (GCM) 10K type strain sequencing project: providing services to taxonomists for standard genome sequencing and annotation.</title>
        <authorList>
            <consortium name="The Broad Institute Genomics Platform"/>
            <consortium name="The Broad Institute Genome Sequencing Center for Infectious Disease"/>
            <person name="Wu L."/>
            <person name="Ma J."/>
        </authorList>
    </citation>
    <scope>NUCLEOTIDE SEQUENCE [LARGE SCALE GENOMIC DNA]</scope>
    <source>
        <strain evidence="1 4">JCM 10664</strain>
    </source>
</reference>
<reference evidence="1" key="4">
    <citation type="submission" date="2023-12" db="EMBL/GenBank/DDBJ databases">
        <authorList>
            <person name="Sun Q."/>
            <person name="Inoue M."/>
        </authorList>
    </citation>
    <scope>NUCLEOTIDE SEQUENCE</scope>
    <source>
        <strain evidence="1">JCM 10664</strain>
    </source>
</reference>
<keyword evidence="4" id="KW-1185">Reference proteome</keyword>
<evidence type="ECO:0000313" key="2">
    <source>
        <dbReference type="EMBL" id="GGI92543.1"/>
    </source>
</evidence>
<dbReference type="EMBL" id="BAAAHC010000003">
    <property type="protein sequence ID" value="GAA0505762.1"/>
    <property type="molecule type" value="Genomic_DNA"/>
</dbReference>